<name>A4BBC2_9GAMM</name>
<dbReference type="Pfam" id="PF14056">
    <property type="entry name" value="DUF4250"/>
    <property type="match status" value="1"/>
</dbReference>
<dbReference type="HOGENOM" id="CLU_182788_1_0_6"/>
<proteinExistence type="predicted"/>
<dbReference type="AlphaFoldDB" id="A4BBC2"/>
<dbReference type="RefSeq" id="WP_008042075.1">
    <property type="nucleotide sequence ID" value="NZ_CH724149.1"/>
</dbReference>
<protein>
    <recommendedName>
        <fullName evidence="3">DUF4250 domain-containing protein</fullName>
    </recommendedName>
</protein>
<evidence type="ECO:0000313" key="1">
    <source>
        <dbReference type="EMBL" id="EAR10735.1"/>
    </source>
</evidence>
<dbReference type="STRING" id="314283.MED297_11985"/>
<keyword evidence="2" id="KW-1185">Reference proteome</keyword>
<accession>A4BBC2</accession>
<evidence type="ECO:0000313" key="2">
    <source>
        <dbReference type="Proteomes" id="UP000005953"/>
    </source>
</evidence>
<dbReference type="InterPro" id="IPR025346">
    <property type="entry name" value="DUF4250"/>
</dbReference>
<evidence type="ECO:0008006" key="3">
    <source>
        <dbReference type="Google" id="ProtNLM"/>
    </source>
</evidence>
<organism evidence="1 2">
    <name type="scientific">Reinekea blandensis MED297</name>
    <dbReference type="NCBI Taxonomy" id="314283"/>
    <lineage>
        <taxon>Bacteria</taxon>
        <taxon>Pseudomonadati</taxon>
        <taxon>Pseudomonadota</taxon>
        <taxon>Gammaproteobacteria</taxon>
        <taxon>Oceanospirillales</taxon>
        <taxon>Saccharospirillaceae</taxon>
        <taxon>Reinekea</taxon>
    </lineage>
</organism>
<dbReference type="EMBL" id="AAOE01000003">
    <property type="protein sequence ID" value="EAR10735.1"/>
    <property type="molecule type" value="Genomic_DNA"/>
</dbReference>
<dbReference type="OrthoDB" id="6197979at2"/>
<dbReference type="Proteomes" id="UP000005953">
    <property type="component" value="Unassembled WGS sequence"/>
</dbReference>
<comment type="caution">
    <text evidence="1">The sequence shown here is derived from an EMBL/GenBank/DDBJ whole genome shotgun (WGS) entry which is preliminary data.</text>
</comment>
<sequence>MAMPISEDKVLTWPGDLLLSLLNQQLRDEFKSLEGLARYHDLSLTVLQKRLSELNLNYDPVTNQIKG</sequence>
<reference evidence="1 2" key="1">
    <citation type="submission" date="2006-02" db="EMBL/GenBank/DDBJ databases">
        <authorList>
            <person name="Pinhassi J."/>
            <person name="Pedros-Alio C."/>
            <person name="Ferriera S."/>
            <person name="Johnson J."/>
            <person name="Kravitz S."/>
            <person name="Halpern A."/>
            <person name="Remington K."/>
            <person name="Beeson K."/>
            <person name="Tran B."/>
            <person name="Rogers Y.-H."/>
            <person name="Friedman R."/>
            <person name="Venter J.C."/>
        </authorList>
    </citation>
    <scope>NUCLEOTIDE SEQUENCE [LARGE SCALE GENOMIC DNA]</scope>
    <source>
        <strain evidence="1 2">MED297</strain>
    </source>
</reference>
<gene>
    <name evidence="1" type="ORF">MED297_11985</name>
</gene>